<dbReference type="Proteomes" id="UP000324974">
    <property type="component" value="Chromosome"/>
</dbReference>
<feature type="binding site" evidence="2">
    <location>
        <begin position="198"/>
        <end position="201"/>
    </location>
    <ligand>
        <name>substrate</name>
    </ligand>
</feature>
<dbReference type="CDD" id="cd04513">
    <property type="entry name" value="Glycosylasparaginase"/>
    <property type="match status" value="1"/>
</dbReference>
<gene>
    <name evidence="4" type="ORF">PX52LOC_02754</name>
</gene>
<dbReference type="GO" id="GO:0016811">
    <property type="term" value="F:hydrolase activity, acting on carbon-nitrogen (but not peptide) bonds, in linear amides"/>
    <property type="evidence" value="ECO:0007669"/>
    <property type="project" value="UniProtKB-ARBA"/>
</dbReference>
<feature type="active site" description="Nucleophile" evidence="1">
    <location>
        <position position="170"/>
    </location>
</feature>
<keyword evidence="5" id="KW-1185">Reference proteome</keyword>
<dbReference type="KEGG" id="lrs:PX52LOC_02754"/>
<dbReference type="Pfam" id="PF01112">
    <property type="entry name" value="Asparaginase_2"/>
    <property type="match status" value="1"/>
</dbReference>
<reference evidence="5" key="1">
    <citation type="submission" date="2019-08" db="EMBL/GenBank/DDBJ databases">
        <title>Limnoglobus roseus gen. nov., sp. nov., a novel freshwater planctomycete with a giant genome from the family Gemmataceae.</title>
        <authorList>
            <person name="Kulichevskaya I.S."/>
            <person name="Naumoff D.G."/>
            <person name="Miroshnikov K."/>
            <person name="Ivanova A."/>
            <person name="Philippov D.A."/>
            <person name="Hakobyan A."/>
            <person name="Rijpstra I.C."/>
            <person name="Sinninghe Damste J.S."/>
            <person name="Liesack W."/>
            <person name="Dedysh S.N."/>
        </authorList>
    </citation>
    <scope>NUCLEOTIDE SEQUENCE [LARGE SCALE GENOMIC DNA]</scope>
    <source>
        <strain evidence="5">PX52</strain>
    </source>
</reference>
<feature type="binding site" evidence="2">
    <location>
        <begin position="221"/>
        <end position="224"/>
    </location>
    <ligand>
        <name>substrate</name>
    </ligand>
</feature>
<dbReference type="PANTHER" id="PTHR10188:SF6">
    <property type="entry name" value="N(4)-(BETA-N-ACETYLGLUCOSAMINYL)-L-ASPARAGINASE"/>
    <property type="match status" value="1"/>
</dbReference>
<evidence type="ECO:0000256" key="1">
    <source>
        <dbReference type="PIRSR" id="PIRSR600246-1"/>
    </source>
</evidence>
<evidence type="ECO:0000256" key="2">
    <source>
        <dbReference type="PIRSR" id="PIRSR600246-2"/>
    </source>
</evidence>
<accession>A0A5C1AFQ3</accession>
<dbReference type="InterPro" id="IPR029055">
    <property type="entry name" value="Ntn_hydrolases_N"/>
</dbReference>
<dbReference type="InterPro" id="IPR000246">
    <property type="entry name" value="Peptidase_T2"/>
</dbReference>
<protein>
    <submittedName>
        <fullName evidence="4">N4-(Beta-N-acetylglucosaminyl)-L-asparaginase</fullName>
    </submittedName>
</protein>
<dbReference type="PANTHER" id="PTHR10188">
    <property type="entry name" value="L-ASPARAGINASE"/>
    <property type="match status" value="1"/>
</dbReference>
<proteinExistence type="predicted"/>
<feature type="site" description="Cleavage; by autolysis" evidence="3">
    <location>
        <begin position="169"/>
        <end position="170"/>
    </location>
</feature>
<evidence type="ECO:0000256" key="3">
    <source>
        <dbReference type="PIRSR" id="PIRSR600246-3"/>
    </source>
</evidence>
<dbReference type="SUPFAM" id="SSF56235">
    <property type="entry name" value="N-terminal nucleophile aminohydrolases (Ntn hydrolases)"/>
    <property type="match status" value="1"/>
</dbReference>
<dbReference type="AlphaFoldDB" id="A0A5C1AFQ3"/>
<dbReference type="Gene3D" id="3.60.20.30">
    <property type="entry name" value="(Glycosyl)asparaginase"/>
    <property type="match status" value="1"/>
</dbReference>
<organism evidence="4 5">
    <name type="scientific">Limnoglobus roseus</name>
    <dbReference type="NCBI Taxonomy" id="2598579"/>
    <lineage>
        <taxon>Bacteria</taxon>
        <taxon>Pseudomonadati</taxon>
        <taxon>Planctomycetota</taxon>
        <taxon>Planctomycetia</taxon>
        <taxon>Gemmatales</taxon>
        <taxon>Gemmataceae</taxon>
        <taxon>Limnoglobus</taxon>
    </lineage>
</organism>
<dbReference type="OrthoDB" id="9780217at2"/>
<dbReference type="GO" id="GO:0005737">
    <property type="term" value="C:cytoplasm"/>
    <property type="evidence" value="ECO:0007669"/>
    <property type="project" value="TreeGrafter"/>
</dbReference>
<sequence length="314" mass="32801">MAEPIVIATWPFGKLAADEAGKQLQAGRPALDAVIAGAQVVENDLSVRSVGFGSIPDRIGRLTLDSCVMDGQTLSCGAVAGLEHIRSAAAVARRVMEKTPHILLVGEGAKWFALQQGFPLEMPHTAEAIQEWFKNHPDKAKKAPGEKTQINSPDDFRADAMPIGENNHDTVTVIGLDKTGHLGGVCTTSGLAYKLPGRVGDSPIIGAGLYVDDQAGAAGATGVGEEIIRIGGSLFIVEQMRGGKTPQEACELACKRVHAAAARRGVHTASVAFLAMSPKGDIGAACTPRTNFQYAVGKAGKVEMVTAKEVPATM</sequence>
<evidence type="ECO:0000313" key="4">
    <source>
        <dbReference type="EMBL" id="QEL15818.1"/>
    </source>
</evidence>
<name>A0A5C1AFQ3_9BACT</name>
<evidence type="ECO:0000313" key="5">
    <source>
        <dbReference type="Proteomes" id="UP000324974"/>
    </source>
</evidence>
<dbReference type="RefSeq" id="WP_149110594.1">
    <property type="nucleotide sequence ID" value="NZ_CP042425.1"/>
</dbReference>
<dbReference type="EMBL" id="CP042425">
    <property type="protein sequence ID" value="QEL15818.1"/>
    <property type="molecule type" value="Genomic_DNA"/>
</dbReference>